<name>A0A7K3LSH0_9ACTN</name>
<organism evidence="2 3">
    <name type="scientific">Gordonia desulfuricans</name>
    <dbReference type="NCBI Taxonomy" id="89051"/>
    <lineage>
        <taxon>Bacteria</taxon>
        <taxon>Bacillati</taxon>
        <taxon>Actinomycetota</taxon>
        <taxon>Actinomycetes</taxon>
        <taxon>Mycobacteriales</taxon>
        <taxon>Gordoniaceae</taxon>
        <taxon>Gordonia</taxon>
    </lineage>
</organism>
<comment type="caution">
    <text evidence="2">The sequence shown here is derived from an EMBL/GenBank/DDBJ whole genome shotgun (WGS) entry which is preliminary data.</text>
</comment>
<proteinExistence type="predicted"/>
<sequence>MPTIHLIDEAGTTRPHELSPPEIGVTTVLRRPTSRRVYAAAHVVPRVAGNNVPDSAADIDWDSTLAFRHHLWSCGLGVADAMDTAQRNMGLDPTAIRSLITRSTAEAKAVGGSIVVGVNTDHLEDDVVSLQAVVDGYVEQLEFAESQGAEVVLMASRHLARIAKGPDDYRHVYRQVLSRCSSPVILHWLGPMFDPTLAGYFGSADASVARDTVEQIIIENQESVAGIKVSLLDGDTEIALRRTLPADVSVFTGDDFNYVDMIAGDGETHSDALLGAFATCAPVAVAALHALDRGDEATFRQLLEPTQDLAREVFGPPTAFYKTGVAFLAWLNGHQPAFVMVGGLQSARSLPHLSRLIRLADNAGALENPDLAASRWNSLLALHGVDAPARPVGIGPAVAHDHA</sequence>
<dbReference type="SUPFAM" id="SSF51569">
    <property type="entry name" value="Aldolase"/>
    <property type="match status" value="1"/>
</dbReference>
<dbReference type="InterPro" id="IPR013785">
    <property type="entry name" value="Aldolase_TIM"/>
</dbReference>
<dbReference type="Gene3D" id="3.20.20.70">
    <property type="entry name" value="Aldolase class I"/>
    <property type="match status" value="1"/>
</dbReference>
<evidence type="ECO:0000313" key="2">
    <source>
        <dbReference type="EMBL" id="NDK91234.1"/>
    </source>
</evidence>
<protein>
    <submittedName>
        <fullName evidence="2">Dihydrodipicolinate synthase family protein</fullName>
    </submittedName>
</protein>
<dbReference type="EMBL" id="JAADZU010000061">
    <property type="protein sequence ID" value="NDK91234.1"/>
    <property type="molecule type" value="Genomic_DNA"/>
</dbReference>
<dbReference type="RefSeq" id="WP_020790641.1">
    <property type="nucleotide sequence ID" value="NZ_JAADZU010000061.1"/>
</dbReference>
<keyword evidence="3" id="KW-1185">Reference proteome</keyword>
<dbReference type="Pfam" id="PF06187">
    <property type="entry name" value="DUF993"/>
    <property type="match status" value="1"/>
</dbReference>
<evidence type="ECO:0000256" key="1">
    <source>
        <dbReference type="SAM" id="MobiDB-lite"/>
    </source>
</evidence>
<accession>A0A7K3LSH0</accession>
<reference evidence="2 3" key="1">
    <citation type="submission" date="2020-01" db="EMBL/GenBank/DDBJ databases">
        <title>Investigation of new actinobacteria for the biodesulphurisation of diesel fuel.</title>
        <authorList>
            <person name="Athi Narayanan S.M."/>
        </authorList>
    </citation>
    <scope>NUCLEOTIDE SEQUENCE [LARGE SCALE GENOMIC DNA]</scope>
    <source>
        <strain evidence="2 3">213E</strain>
    </source>
</reference>
<dbReference type="AlphaFoldDB" id="A0A7K3LSH0"/>
<feature type="region of interest" description="Disordered" evidence="1">
    <location>
        <begin position="1"/>
        <end position="20"/>
    </location>
</feature>
<dbReference type="Proteomes" id="UP000466307">
    <property type="component" value="Unassembled WGS sequence"/>
</dbReference>
<gene>
    <name evidence="2" type="ORF">GYA93_16840</name>
</gene>
<dbReference type="InterPro" id="IPR009334">
    <property type="entry name" value="DUF993"/>
</dbReference>
<evidence type="ECO:0000313" key="3">
    <source>
        <dbReference type="Proteomes" id="UP000466307"/>
    </source>
</evidence>